<dbReference type="Proteomes" id="UP000607653">
    <property type="component" value="Unassembled WGS sequence"/>
</dbReference>
<dbReference type="EMBL" id="DUZY01000001">
    <property type="protein sequence ID" value="DAD20902.1"/>
    <property type="molecule type" value="Genomic_DNA"/>
</dbReference>
<name>A0A822XLM7_NELNU</name>
<proteinExistence type="predicted"/>
<evidence type="ECO:0000313" key="2">
    <source>
        <dbReference type="Proteomes" id="UP000607653"/>
    </source>
</evidence>
<reference evidence="1 2" key="1">
    <citation type="journal article" date="2020" name="Mol. Biol. Evol.">
        <title>Distinct Expression and Methylation Patterns for Genes with Different Fates following a Single Whole-Genome Duplication in Flowering Plants.</title>
        <authorList>
            <person name="Shi T."/>
            <person name="Rahmani R.S."/>
            <person name="Gugger P.F."/>
            <person name="Wang M."/>
            <person name="Li H."/>
            <person name="Zhang Y."/>
            <person name="Li Z."/>
            <person name="Wang Q."/>
            <person name="Van de Peer Y."/>
            <person name="Marchal K."/>
            <person name="Chen J."/>
        </authorList>
    </citation>
    <scope>NUCLEOTIDE SEQUENCE [LARGE SCALE GENOMIC DNA]</scope>
    <source>
        <tissue evidence="1">Leaf</tissue>
    </source>
</reference>
<comment type="caution">
    <text evidence="1">The sequence shown here is derived from an EMBL/GenBank/DDBJ whole genome shotgun (WGS) entry which is preliminary data.</text>
</comment>
<organism evidence="1 2">
    <name type="scientific">Nelumbo nucifera</name>
    <name type="common">Sacred lotus</name>
    <dbReference type="NCBI Taxonomy" id="4432"/>
    <lineage>
        <taxon>Eukaryota</taxon>
        <taxon>Viridiplantae</taxon>
        <taxon>Streptophyta</taxon>
        <taxon>Embryophyta</taxon>
        <taxon>Tracheophyta</taxon>
        <taxon>Spermatophyta</taxon>
        <taxon>Magnoliopsida</taxon>
        <taxon>Proteales</taxon>
        <taxon>Nelumbonaceae</taxon>
        <taxon>Nelumbo</taxon>
    </lineage>
</organism>
<keyword evidence="2" id="KW-1185">Reference proteome</keyword>
<evidence type="ECO:0000313" key="1">
    <source>
        <dbReference type="EMBL" id="DAD20902.1"/>
    </source>
</evidence>
<accession>A0A822XLM7</accession>
<protein>
    <submittedName>
        <fullName evidence="1">Uncharacterized protein</fullName>
    </submittedName>
</protein>
<dbReference type="AlphaFoldDB" id="A0A822XLM7"/>
<gene>
    <name evidence="1" type="ORF">HUJ06_022365</name>
</gene>
<sequence>MLEDVYPMCFEDNKVKYHLMMPASLLESHFQHRTSRMSTKYQNKFGNFFIILGEKWDGKHKSS</sequence>